<name>A0A6G0VMI0_APHCR</name>
<dbReference type="EMBL" id="VUJU01014893">
    <property type="protein sequence ID" value="KAF0699168.1"/>
    <property type="molecule type" value="Genomic_DNA"/>
</dbReference>
<comment type="caution">
    <text evidence="1">The sequence shown here is derived from an EMBL/GenBank/DDBJ whole genome shotgun (WGS) entry which is preliminary data.</text>
</comment>
<sequence>MKKESKSLKNIIALQQNKIILNKERVQNEKDNQEKILNSYFKEKLGKLFSPTQISMLWSNKRRVFVWTNDDIASAISLRSVSSKAYRYLRDKKNFPLP</sequence>
<reference evidence="1 2" key="1">
    <citation type="submission" date="2019-08" db="EMBL/GenBank/DDBJ databases">
        <title>Whole genome of Aphis craccivora.</title>
        <authorList>
            <person name="Voronova N.V."/>
            <person name="Shulinski R.S."/>
            <person name="Bandarenka Y.V."/>
            <person name="Zhorov D.G."/>
            <person name="Warner D."/>
        </authorList>
    </citation>
    <scope>NUCLEOTIDE SEQUENCE [LARGE SCALE GENOMIC DNA]</scope>
    <source>
        <strain evidence="1">180601</strain>
        <tissue evidence="1">Whole Body</tissue>
    </source>
</reference>
<evidence type="ECO:0000313" key="1">
    <source>
        <dbReference type="EMBL" id="KAF0699168.1"/>
    </source>
</evidence>
<protein>
    <submittedName>
        <fullName evidence="1">THAP-type domain-containing protein</fullName>
    </submittedName>
</protein>
<gene>
    <name evidence="1" type="ORF">FWK35_00034973</name>
</gene>
<dbReference type="Proteomes" id="UP000478052">
    <property type="component" value="Unassembled WGS sequence"/>
</dbReference>
<keyword evidence="2" id="KW-1185">Reference proteome</keyword>
<feature type="non-terminal residue" evidence="1">
    <location>
        <position position="98"/>
    </location>
</feature>
<evidence type="ECO:0000313" key="2">
    <source>
        <dbReference type="Proteomes" id="UP000478052"/>
    </source>
</evidence>
<dbReference type="AlphaFoldDB" id="A0A6G0VMI0"/>
<accession>A0A6G0VMI0</accession>
<organism evidence="1 2">
    <name type="scientific">Aphis craccivora</name>
    <name type="common">Cowpea aphid</name>
    <dbReference type="NCBI Taxonomy" id="307492"/>
    <lineage>
        <taxon>Eukaryota</taxon>
        <taxon>Metazoa</taxon>
        <taxon>Ecdysozoa</taxon>
        <taxon>Arthropoda</taxon>
        <taxon>Hexapoda</taxon>
        <taxon>Insecta</taxon>
        <taxon>Pterygota</taxon>
        <taxon>Neoptera</taxon>
        <taxon>Paraneoptera</taxon>
        <taxon>Hemiptera</taxon>
        <taxon>Sternorrhyncha</taxon>
        <taxon>Aphidomorpha</taxon>
        <taxon>Aphidoidea</taxon>
        <taxon>Aphididae</taxon>
        <taxon>Aphidini</taxon>
        <taxon>Aphis</taxon>
        <taxon>Aphis</taxon>
    </lineage>
</organism>
<proteinExistence type="predicted"/>
<dbReference type="OrthoDB" id="6628944at2759"/>